<feature type="domain" description="MmeI-like helicase spacer" evidence="6">
    <location>
        <begin position="187"/>
        <end position="256"/>
    </location>
</feature>
<evidence type="ECO:0000256" key="2">
    <source>
        <dbReference type="ARBA" id="ARBA00022603"/>
    </source>
</evidence>
<gene>
    <name evidence="9" type="ORF">FNU79_01245</name>
</gene>
<dbReference type="Gene3D" id="3.40.50.150">
    <property type="entry name" value="Vaccinia Virus protein VP39"/>
    <property type="match status" value="1"/>
</dbReference>
<keyword evidence="3 9" id="KW-0808">Transferase</keyword>
<comment type="catalytic activity">
    <reaction evidence="4">
        <text>a 2'-deoxyadenosine in DNA + S-adenosyl-L-methionine = an N(6)-methyl-2'-deoxyadenosine in DNA + S-adenosyl-L-homocysteine + H(+)</text>
        <dbReference type="Rhea" id="RHEA:15197"/>
        <dbReference type="Rhea" id="RHEA-COMP:12418"/>
        <dbReference type="Rhea" id="RHEA-COMP:12419"/>
        <dbReference type="ChEBI" id="CHEBI:15378"/>
        <dbReference type="ChEBI" id="CHEBI:57856"/>
        <dbReference type="ChEBI" id="CHEBI:59789"/>
        <dbReference type="ChEBI" id="CHEBI:90615"/>
        <dbReference type="ChEBI" id="CHEBI:90616"/>
        <dbReference type="EC" id="2.1.1.72"/>
    </reaction>
</comment>
<dbReference type="EC" id="2.1.1.72" evidence="1"/>
<evidence type="ECO:0000256" key="3">
    <source>
        <dbReference type="ARBA" id="ARBA00022679"/>
    </source>
</evidence>
<accession>A0A553V601</accession>
<organism evidence="9 10">
    <name type="scientific">Deinococcus detaillensis</name>
    <dbReference type="NCBI Taxonomy" id="2592048"/>
    <lineage>
        <taxon>Bacteria</taxon>
        <taxon>Thermotogati</taxon>
        <taxon>Deinococcota</taxon>
        <taxon>Deinococci</taxon>
        <taxon>Deinococcales</taxon>
        <taxon>Deinococcaceae</taxon>
        <taxon>Deinococcus</taxon>
    </lineage>
</organism>
<dbReference type="SUPFAM" id="SSF53335">
    <property type="entry name" value="S-adenosyl-L-methionine-dependent methyltransferases"/>
    <property type="match status" value="1"/>
</dbReference>
<dbReference type="AlphaFoldDB" id="A0A553V601"/>
<dbReference type="InterPro" id="IPR029063">
    <property type="entry name" value="SAM-dependent_MTases_sf"/>
</dbReference>
<reference evidence="9 10" key="1">
    <citation type="submission" date="2019-07" db="EMBL/GenBank/DDBJ databases">
        <title>Deinococcus detaillus sp. nov., isolated from humus soil in Antarctica.</title>
        <authorList>
            <person name="Zhang K."/>
        </authorList>
    </citation>
    <scope>NUCLEOTIDE SEQUENCE [LARGE SCALE GENOMIC DNA]</scope>
    <source>
        <strain evidence="9 10">H1</strain>
    </source>
</reference>
<evidence type="ECO:0000259" key="7">
    <source>
        <dbReference type="Pfam" id="PF20466"/>
    </source>
</evidence>
<evidence type="ECO:0000313" key="10">
    <source>
        <dbReference type="Proteomes" id="UP000316092"/>
    </source>
</evidence>
<comment type="caution">
    <text evidence="9">The sequence shown here is derived from an EMBL/GenBank/DDBJ whole genome shotgun (WGS) entry which is preliminary data.</text>
</comment>
<dbReference type="OrthoDB" id="9815272at2"/>
<dbReference type="InterPro" id="IPR046819">
    <property type="entry name" value="MmeI_hel"/>
</dbReference>
<dbReference type="PANTHER" id="PTHR33841:SF1">
    <property type="entry name" value="DNA METHYLTRANSFERASE A"/>
    <property type="match status" value="1"/>
</dbReference>
<dbReference type="GO" id="GO:0032259">
    <property type="term" value="P:methylation"/>
    <property type="evidence" value="ECO:0007669"/>
    <property type="project" value="UniProtKB-KW"/>
</dbReference>
<dbReference type="Pfam" id="PF20466">
    <property type="entry name" value="MmeI_TRD"/>
    <property type="match status" value="1"/>
</dbReference>
<dbReference type="Proteomes" id="UP000316092">
    <property type="component" value="Unassembled WGS sequence"/>
</dbReference>
<keyword evidence="10" id="KW-1185">Reference proteome</keyword>
<protein>
    <recommendedName>
        <fullName evidence="1">site-specific DNA-methyltransferase (adenine-specific)</fullName>
        <ecNumber evidence="1">2.1.1.72</ecNumber>
    </recommendedName>
</protein>
<dbReference type="InterPro" id="IPR046820">
    <property type="entry name" value="MmeI_TRD"/>
</dbReference>
<evidence type="ECO:0000256" key="1">
    <source>
        <dbReference type="ARBA" id="ARBA00011900"/>
    </source>
</evidence>
<evidence type="ECO:0000259" key="6">
    <source>
        <dbReference type="Pfam" id="PF20465"/>
    </source>
</evidence>
<dbReference type="GO" id="GO:0009007">
    <property type="term" value="F:site-specific DNA-methyltransferase (adenine-specific) activity"/>
    <property type="evidence" value="ECO:0007669"/>
    <property type="project" value="UniProtKB-EC"/>
</dbReference>
<name>A0A553V601_9DEIO</name>
<dbReference type="Pfam" id="PF20465">
    <property type="entry name" value="MmeI_hel"/>
    <property type="match status" value="1"/>
</dbReference>
<feature type="domain" description="MmeI-like target recognition" evidence="7">
    <location>
        <begin position="693"/>
        <end position="851"/>
    </location>
</feature>
<sequence>MALSPSAFVSKYQKVTVNEKAAVQTHFNELCELLQVPKPLDYDPTGSEYRFEKHVVKTTGKKGYADVWWAGHFGWEYKGPEANGDLKKAYTQLLTYREDLQNPPLLVVSDMKTIQVHTNFTGTQKEITVYTLEDLLDEGKRQALARIWTDPQTFNPTKRIEIATEAAVADLAKVSEVLRRDEADTEAIADFLVRVMFTLFAEDMELIPSGTFTRLLTEALKHDEDFKPMCEELFEAMKVGKRTLAGRIPYINGGVFENTSAPDLKGSEIRILRDAARRDWRQIDPTIFGTLFELVLDPEKRWQRGAHYTPLSDILDVVEPVIMRPLRAEWDALRLELVPLVQEVEEARRKGGGLFAEGGLGQTQIDEAAGRLRVFQARLASVTVLDAAMGSGNFLYVTLRLLLDLELEVRATIRTLTEQEAEAVPPLVSPRQLLGMEINKYAHEIAGMVLWIGYLQWLREHGEKRRESPVLDRLPGLVCQDAVMDGDRVREWPAAEFIVGNPPFLGNSPMREQLGSDNVDALRKAYGERIPGFSDFVCYWFEKAREQVAAGKTKRVGLIATNSIRGGKNRVVMERIQRDANIFRAWPDRAWTQDGAAVRVSVVMFDDGSDPERVLLHHEGDERNVKTRTEAVRVVASINPDLSIGASLEQAPKLKENAGRAFIGVLPTGTFDLPGEKARSWLTLPNTSGVSNADVIKRFIVGEDITEGSKDRYTIDFTGLTEKQATEYEEPFEYVKTYVKPKRDQNNRKAYRERWWLYAEVRPGMLSKLSGLSRFIATSRVSKFRTFVYLPSDVVPDNALVVIAADDDFTFGVLNSHLHSSWAFRLGTFMGKGNDTRYTPSTTFETFPFPKPNAAQREAIEKAARQLENVRAMLLTKEDPYRKANAETSSAKKLLTLTGAYNLLTTYRTSGSEVIVGVKALARAHDALDKEVAAAYGWAWPLTDDELLEKLLALNLECAALEAEAAVTLAEVETQCKANEKTAKAAAKQAAGKKVDSSAVSQA</sequence>
<dbReference type="EMBL" id="VKDB01000001">
    <property type="protein sequence ID" value="TSA87900.1"/>
    <property type="molecule type" value="Genomic_DNA"/>
</dbReference>
<dbReference type="PANTHER" id="PTHR33841">
    <property type="entry name" value="DNA METHYLTRANSFERASE YEEA-RELATED"/>
    <property type="match status" value="1"/>
</dbReference>
<evidence type="ECO:0000259" key="8">
    <source>
        <dbReference type="Pfam" id="PF20473"/>
    </source>
</evidence>
<dbReference type="InterPro" id="IPR050953">
    <property type="entry name" value="N4_N6_ade-DNA_methylase"/>
</dbReference>
<feature type="coiled-coil region" evidence="5">
    <location>
        <begin position="944"/>
        <end position="989"/>
    </location>
</feature>
<dbReference type="InterPro" id="IPR046816">
    <property type="entry name" value="MmeI_Mtase"/>
</dbReference>
<keyword evidence="2 9" id="KW-0489">Methyltransferase</keyword>
<evidence type="ECO:0000313" key="9">
    <source>
        <dbReference type="EMBL" id="TSA87900.1"/>
    </source>
</evidence>
<evidence type="ECO:0000256" key="4">
    <source>
        <dbReference type="ARBA" id="ARBA00047942"/>
    </source>
</evidence>
<evidence type="ECO:0000256" key="5">
    <source>
        <dbReference type="SAM" id="Coils"/>
    </source>
</evidence>
<proteinExistence type="predicted"/>
<dbReference type="Pfam" id="PF20473">
    <property type="entry name" value="MmeI_Mtase"/>
    <property type="match status" value="1"/>
</dbReference>
<keyword evidence="5" id="KW-0175">Coiled coil</keyword>
<feature type="domain" description="MmeI-like DNA-methyltransferase" evidence="8">
    <location>
        <begin position="367"/>
        <end position="609"/>
    </location>
</feature>
<dbReference type="RefSeq" id="WP_143719096.1">
    <property type="nucleotide sequence ID" value="NZ_VKDB01000001.1"/>
</dbReference>